<protein>
    <submittedName>
        <fullName evidence="1">Uncharacterized protein</fullName>
    </submittedName>
</protein>
<sequence length="335" mass="37441">MVTEAPAEAAPGWFDRFYFNAHRGSEPPYLMVGAGVYPDKQLADGYVVVVTEHEQINLRVSTKAGQAGRIGPLSWEAVEPLRTWRVRLADNPSGLACDLTWTARTEPWLCRPVRLDGRDGESMSFDHAFQSGHHRGWLEVDGVRTEVAGWTGQRDRSRGRRPLTARQGLHLWVQAQLAEASIAFLFDLDRDNRPTLLDGAVLGTDGGQDPLVEVGHRLEFADTLDCLGGTLALRTRSGRRLELRVDPTRARGGFLAGAGYGGFHGHDHGRDLVEHDRWDLRDPELVPRKIGYPLTDRLARFEAVEDGRTEEGAGIFEFAHSRSPAYRYRPSDRAR</sequence>
<proteinExistence type="predicted"/>
<organism evidence="1 2">
    <name type="scientific">Pseudonocardia eucalypti</name>
    <dbReference type="NCBI Taxonomy" id="648755"/>
    <lineage>
        <taxon>Bacteria</taxon>
        <taxon>Bacillati</taxon>
        <taxon>Actinomycetota</taxon>
        <taxon>Actinomycetes</taxon>
        <taxon>Pseudonocardiales</taxon>
        <taxon>Pseudonocardiaceae</taxon>
        <taxon>Pseudonocardia</taxon>
    </lineage>
</organism>
<dbReference type="Proteomes" id="UP001428817">
    <property type="component" value="Unassembled WGS sequence"/>
</dbReference>
<evidence type="ECO:0000313" key="1">
    <source>
        <dbReference type="EMBL" id="GAA5164503.1"/>
    </source>
</evidence>
<dbReference type="EMBL" id="BAABJP010000030">
    <property type="protein sequence ID" value="GAA5164503.1"/>
    <property type="molecule type" value="Genomic_DNA"/>
</dbReference>
<reference evidence="2" key="1">
    <citation type="journal article" date="2019" name="Int. J. Syst. Evol. Microbiol.">
        <title>The Global Catalogue of Microorganisms (GCM) 10K type strain sequencing project: providing services to taxonomists for standard genome sequencing and annotation.</title>
        <authorList>
            <consortium name="The Broad Institute Genomics Platform"/>
            <consortium name="The Broad Institute Genome Sequencing Center for Infectious Disease"/>
            <person name="Wu L."/>
            <person name="Ma J."/>
        </authorList>
    </citation>
    <scope>NUCLEOTIDE SEQUENCE [LARGE SCALE GENOMIC DNA]</scope>
    <source>
        <strain evidence="2">JCM 18303</strain>
    </source>
</reference>
<gene>
    <name evidence="1" type="ORF">GCM10023321_53030</name>
</gene>
<accession>A0ABP9QML5</accession>
<keyword evidence="2" id="KW-1185">Reference proteome</keyword>
<dbReference type="SUPFAM" id="SSF159245">
    <property type="entry name" value="AttH-like"/>
    <property type="match status" value="1"/>
</dbReference>
<evidence type="ECO:0000313" key="2">
    <source>
        <dbReference type="Proteomes" id="UP001428817"/>
    </source>
</evidence>
<comment type="caution">
    <text evidence="1">The sequence shown here is derived from an EMBL/GenBank/DDBJ whole genome shotgun (WGS) entry which is preliminary data.</text>
</comment>
<name>A0ABP9QML5_9PSEU</name>